<dbReference type="EMBL" id="PHWZ01000157">
    <property type="protein sequence ID" value="TEY63225.1"/>
    <property type="molecule type" value="Genomic_DNA"/>
</dbReference>
<dbReference type="STRING" id="38488.A0A4Y8D454"/>
<name>A0A4Y8D454_9HELO</name>
<dbReference type="Proteomes" id="UP000297299">
    <property type="component" value="Unassembled WGS sequence"/>
</dbReference>
<feature type="region of interest" description="Disordered" evidence="1">
    <location>
        <begin position="440"/>
        <end position="470"/>
    </location>
</feature>
<evidence type="ECO:0000313" key="3">
    <source>
        <dbReference type="Proteomes" id="UP000297299"/>
    </source>
</evidence>
<organism evidence="2 3">
    <name type="scientific">Botryotinia calthae</name>
    <dbReference type="NCBI Taxonomy" id="38488"/>
    <lineage>
        <taxon>Eukaryota</taxon>
        <taxon>Fungi</taxon>
        <taxon>Dikarya</taxon>
        <taxon>Ascomycota</taxon>
        <taxon>Pezizomycotina</taxon>
        <taxon>Leotiomycetes</taxon>
        <taxon>Helotiales</taxon>
        <taxon>Sclerotiniaceae</taxon>
        <taxon>Botryotinia</taxon>
    </lineage>
</organism>
<reference evidence="2 3" key="1">
    <citation type="submission" date="2017-11" db="EMBL/GenBank/DDBJ databases">
        <title>Comparative genomics of Botrytis spp.</title>
        <authorList>
            <person name="Valero-Jimenez C.A."/>
            <person name="Tapia P."/>
            <person name="Veloso J."/>
            <person name="Silva-Moreno E."/>
            <person name="Staats M."/>
            <person name="Valdes J.H."/>
            <person name="Van Kan J.A.L."/>
        </authorList>
    </citation>
    <scope>NUCLEOTIDE SEQUENCE [LARGE SCALE GENOMIC DNA]</scope>
    <source>
        <strain evidence="2 3">MUCL2830</strain>
    </source>
</reference>
<sequence length="526" mass="59998">MVWEITEQRKDDNEARDFKRWKKSCNKREALLRDIDPNFYPYQWPLADLNEAFQATLPPDEWIDADITISRYMQGYRNHNSVGSTYGTLTQWKSEEAHRWASVGFPRAILILEAQAHLLSFLRSTVEKILGSTTGYFVESQISSFDEISKCGSTSLNRRCNYIPGAASCYLNRSFSALPIFDIDSLLNIAKAREGLQGDHVQFLQTDPSYARRYIELGMASILGKLFDYYHKFIITSSVLFIQDIVMFLSWGWIVDEVENLKKLQIPLNESLDSHKSSAKAYDVALGSLEALLLNRICRRSKYLDRLDFCLWLLLFDNLSDCKLEDISPLTPAMIFAVLEEHLAKCHETKNLKELARLDETRKKLRQIWVQVRARHEYTLRHLGFGQEDIDHDLSILSADSDPGHVTSIEKRNSEVHAEIAARHAKKPEKLDVPTRSKIKTRKLLTKHDEQNSVESFNEPTAPPASSAASPSFKVLVEKSSYAIFQSMFPTRNFEERTKTVPRDSLVKAMADAGFVASQSAEGSAV</sequence>
<protein>
    <submittedName>
        <fullName evidence="2">Uncharacterized protein</fullName>
    </submittedName>
</protein>
<gene>
    <name evidence="2" type="ORF">BOTCAL_0157g00080</name>
</gene>
<evidence type="ECO:0000256" key="1">
    <source>
        <dbReference type="SAM" id="MobiDB-lite"/>
    </source>
</evidence>
<dbReference type="OrthoDB" id="3545629at2759"/>
<evidence type="ECO:0000313" key="2">
    <source>
        <dbReference type="EMBL" id="TEY63225.1"/>
    </source>
</evidence>
<dbReference type="AlphaFoldDB" id="A0A4Y8D454"/>
<accession>A0A4Y8D454</accession>
<keyword evidence="3" id="KW-1185">Reference proteome</keyword>
<proteinExistence type="predicted"/>
<comment type="caution">
    <text evidence="2">The sequence shown here is derived from an EMBL/GenBank/DDBJ whole genome shotgun (WGS) entry which is preliminary data.</text>
</comment>